<dbReference type="InterPro" id="IPR003797">
    <property type="entry name" value="DegV"/>
</dbReference>
<dbReference type="PROSITE" id="PS51482">
    <property type="entry name" value="DEGV"/>
    <property type="match status" value="1"/>
</dbReference>
<dbReference type="PANTHER" id="PTHR33434:SF2">
    <property type="entry name" value="FATTY ACID-BINDING PROTEIN TM_1468"/>
    <property type="match status" value="1"/>
</dbReference>
<evidence type="ECO:0000313" key="3">
    <source>
        <dbReference type="Proteomes" id="UP000247612"/>
    </source>
</evidence>
<protein>
    <submittedName>
        <fullName evidence="2">DegV family protein with EDD domain</fullName>
    </submittedName>
</protein>
<proteinExistence type="predicted"/>
<gene>
    <name evidence="2" type="ORF">DES51_10658</name>
</gene>
<sequence>MNKIFTDTSTMYTPQEGAEKGFKVFPLSVSINNQTYQEFVDIDTPTFYEQVLKGSIPSSSQPPIGMLMEAYDECQNDEIIHICMADGLSGTYQSALSAKDSAASKENIHVINSKTLCAPQRFMVDKVMELVAEGKNTNEILFEIQRMADSAFSFLIPQDFSFLKRGGRLTPLAATIGGVLKLKPVMMQTEDGCRLEKFALARTMGKAVDMILEDMRRRGIDSSYSIGVSHAYAKEQAEGILTKIKTAFPDIRIELFELTPAFITQGGPQCIAIQAIQC</sequence>
<keyword evidence="3" id="KW-1185">Reference proteome</keyword>
<dbReference type="SUPFAM" id="SSF82549">
    <property type="entry name" value="DAK1/DegV-like"/>
    <property type="match status" value="1"/>
</dbReference>
<dbReference type="Pfam" id="PF02645">
    <property type="entry name" value="DegV"/>
    <property type="match status" value="1"/>
</dbReference>
<dbReference type="GO" id="GO:0008289">
    <property type="term" value="F:lipid binding"/>
    <property type="evidence" value="ECO:0007669"/>
    <property type="project" value="UniProtKB-KW"/>
</dbReference>
<dbReference type="EMBL" id="QJKH01000006">
    <property type="protein sequence ID" value="PXX78941.1"/>
    <property type="molecule type" value="Genomic_DNA"/>
</dbReference>
<evidence type="ECO:0000256" key="1">
    <source>
        <dbReference type="ARBA" id="ARBA00023121"/>
    </source>
</evidence>
<evidence type="ECO:0000313" key="2">
    <source>
        <dbReference type="EMBL" id="PXX78941.1"/>
    </source>
</evidence>
<keyword evidence="1" id="KW-0446">Lipid-binding</keyword>
<dbReference type="InterPro" id="IPR043168">
    <property type="entry name" value="DegV_C"/>
</dbReference>
<name>A0A318KMD5_9FIRM</name>
<dbReference type="AlphaFoldDB" id="A0A318KMD5"/>
<dbReference type="NCBIfam" id="TIGR00762">
    <property type="entry name" value="DegV"/>
    <property type="match status" value="1"/>
</dbReference>
<dbReference type="Gene3D" id="3.30.1180.10">
    <property type="match status" value="1"/>
</dbReference>
<dbReference type="Proteomes" id="UP000247612">
    <property type="component" value="Unassembled WGS sequence"/>
</dbReference>
<organism evidence="2 3">
    <name type="scientific">Dielma fastidiosa</name>
    <dbReference type="NCBI Taxonomy" id="1034346"/>
    <lineage>
        <taxon>Bacteria</taxon>
        <taxon>Bacillati</taxon>
        <taxon>Bacillota</taxon>
        <taxon>Erysipelotrichia</taxon>
        <taxon>Erysipelotrichales</taxon>
        <taxon>Erysipelotrichaceae</taxon>
        <taxon>Dielma</taxon>
    </lineage>
</organism>
<comment type="caution">
    <text evidence="2">The sequence shown here is derived from an EMBL/GenBank/DDBJ whole genome shotgun (WGS) entry which is preliminary data.</text>
</comment>
<accession>A0A318KMD5</accession>
<dbReference type="STRING" id="1034346.GCA_000313565_01114"/>
<dbReference type="Gene3D" id="3.40.50.10170">
    <property type="match status" value="1"/>
</dbReference>
<dbReference type="OrthoDB" id="9780216at2"/>
<dbReference type="InterPro" id="IPR050270">
    <property type="entry name" value="DegV_domain_contain"/>
</dbReference>
<dbReference type="RefSeq" id="WP_022937429.1">
    <property type="nucleotide sequence ID" value="NZ_CABKRQ010000003.1"/>
</dbReference>
<dbReference type="PANTHER" id="PTHR33434">
    <property type="entry name" value="DEGV DOMAIN-CONTAINING PROTEIN DR_1986-RELATED"/>
    <property type="match status" value="1"/>
</dbReference>
<reference evidence="2 3" key="1">
    <citation type="submission" date="2018-05" db="EMBL/GenBank/DDBJ databases">
        <title>Genomic Encyclopedia of Type Strains, Phase IV (KMG-IV): sequencing the most valuable type-strain genomes for metagenomic binning, comparative biology and taxonomic classification.</title>
        <authorList>
            <person name="Goeker M."/>
        </authorList>
    </citation>
    <scope>NUCLEOTIDE SEQUENCE [LARGE SCALE GENOMIC DNA]</scope>
    <source>
        <strain evidence="2 3">JC118</strain>
    </source>
</reference>